<dbReference type="InterPro" id="IPR001387">
    <property type="entry name" value="Cro/C1-type_HTH"/>
</dbReference>
<evidence type="ECO:0000313" key="3">
    <source>
        <dbReference type="Proteomes" id="UP000429730"/>
    </source>
</evidence>
<protein>
    <submittedName>
        <fullName evidence="2">Helix-turn-helix domain-containing protein</fullName>
    </submittedName>
</protein>
<proteinExistence type="predicted"/>
<dbReference type="Gene3D" id="1.10.260.40">
    <property type="entry name" value="lambda repressor-like DNA-binding domains"/>
    <property type="match status" value="1"/>
</dbReference>
<accession>A0AAP6RG07</accession>
<gene>
    <name evidence="2" type="ORF">GTI81_05490</name>
</gene>
<dbReference type="InterPro" id="IPR010982">
    <property type="entry name" value="Lambda_DNA-bd_dom_sf"/>
</dbReference>
<dbReference type="CDD" id="cd00093">
    <property type="entry name" value="HTH_XRE"/>
    <property type="match status" value="1"/>
</dbReference>
<organism evidence="2 3">
    <name type="scientific">Enterococcus faecalis</name>
    <name type="common">Streptococcus faecalis</name>
    <dbReference type="NCBI Taxonomy" id="1351"/>
    <lineage>
        <taxon>Bacteria</taxon>
        <taxon>Bacillati</taxon>
        <taxon>Bacillota</taxon>
        <taxon>Bacilli</taxon>
        <taxon>Lactobacillales</taxon>
        <taxon>Enterococcaceae</taxon>
        <taxon>Enterococcus</taxon>
    </lineage>
</organism>
<dbReference type="SMART" id="SM00530">
    <property type="entry name" value="HTH_XRE"/>
    <property type="match status" value="1"/>
</dbReference>
<dbReference type="SUPFAM" id="SSF47413">
    <property type="entry name" value="lambda repressor-like DNA-binding domains"/>
    <property type="match status" value="1"/>
</dbReference>
<name>A0AAP6RG07_ENTFL</name>
<dbReference type="Proteomes" id="UP000429730">
    <property type="component" value="Unassembled WGS sequence"/>
</dbReference>
<reference evidence="2 3" key="1">
    <citation type="submission" date="2019-04" db="EMBL/GenBank/DDBJ databases">
        <title>Step-wise assembly of the neonatal virome modulated by breast feeding.</title>
        <authorList>
            <person name="Liang G."/>
            <person name="Bushman F."/>
        </authorList>
    </citation>
    <scope>NUCLEOTIDE SEQUENCE [LARGE SCALE GENOMIC DNA]</scope>
    <source>
        <strain evidence="2 3">E3754</strain>
    </source>
</reference>
<evidence type="ECO:0000259" key="1">
    <source>
        <dbReference type="PROSITE" id="PS50943"/>
    </source>
</evidence>
<dbReference type="RefSeq" id="WP_160808264.1">
    <property type="nucleotide sequence ID" value="NZ_WVTG01000010.1"/>
</dbReference>
<dbReference type="PROSITE" id="PS50943">
    <property type="entry name" value="HTH_CROC1"/>
    <property type="match status" value="1"/>
</dbReference>
<comment type="caution">
    <text evidence="2">The sequence shown here is derived from an EMBL/GenBank/DDBJ whole genome shotgun (WGS) entry which is preliminary data.</text>
</comment>
<feature type="domain" description="HTH cro/C1-type" evidence="1">
    <location>
        <begin position="20"/>
        <end position="78"/>
    </location>
</feature>
<dbReference type="EMBL" id="WVTJ01000007">
    <property type="protein sequence ID" value="MXS52184.1"/>
    <property type="molecule type" value="Genomic_DNA"/>
</dbReference>
<evidence type="ECO:0000313" key="2">
    <source>
        <dbReference type="EMBL" id="MXS52184.1"/>
    </source>
</evidence>
<dbReference type="GO" id="GO:0003677">
    <property type="term" value="F:DNA binding"/>
    <property type="evidence" value="ECO:0007669"/>
    <property type="project" value="InterPro"/>
</dbReference>
<sequence length="236" mass="27272">MTNSLHLTSSDRDKHRGQRIKKIRKELKLTQVDFGILVSKNKSMDRKTVYDWEIGKFCPNDESLNKIAKIGSMSIEELLFGSFDSYILGLILNGDTLIQNEFSSTDLSLYDYLKFSNRPVTASLFKNLDIEKKKDISYETLEICRKKKLTHYDTKKISDIFTDVVTNYTEGDISYLTFSILENLNLIETEWLPDQVKDNSSESNKFSDDGLIAISNAITHFRHELNIINNQYSKLK</sequence>
<dbReference type="AlphaFoldDB" id="A0AAP6RG07"/>